<dbReference type="EC" id="3.1.26.3" evidence="8"/>
<evidence type="ECO:0000256" key="5">
    <source>
        <dbReference type="ARBA" id="ARBA00022759"/>
    </source>
</evidence>
<evidence type="ECO:0000256" key="1">
    <source>
        <dbReference type="ARBA" id="ARBA00000109"/>
    </source>
</evidence>
<reference evidence="11" key="1">
    <citation type="submission" date="2022-08" db="EMBL/GenBank/DDBJ databases">
        <title>Complete genome sequence of Mycoplasma molare type strain H 542.</title>
        <authorList>
            <person name="Spergser J."/>
        </authorList>
    </citation>
    <scope>NUCLEOTIDE SEQUENCE</scope>
    <source>
        <strain evidence="11">H 542</strain>
    </source>
</reference>
<keyword evidence="8" id="KW-0698">rRNA processing</keyword>
<dbReference type="InterPro" id="IPR011907">
    <property type="entry name" value="RNase_III"/>
</dbReference>
<dbReference type="Pfam" id="PF00035">
    <property type="entry name" value="dsrm"/>
    <property type="match status" value="1"/>
</dbReference>
<sequence length="223" mass="25903">MKKIYTFLESIDITPNDISIYKQAFTHKTFTNENKREANYEMLEFLGDSLINFKSSLYIYKKFKNLNEGEASIKRSQIIDTNSLSSLSFKLGLNKILRISKGALEILNNKKINADLYESLVAAIFLDQTENKLEDFLKKTLYQKIDESIDELKKDPKSQFQEIVQSLYGSRERWGEYKVQKIDDDFYAELHFEGKIYGKGKGKSKKIAETEAAKQALSIFKKR</sequence>
<dbReference type="RefSeq" id="WP_027123254.1">
    <property type="nucleotide sequence ID" value="NZ_CP103423.1"/>
</dbReference>
<keyword evidence="8" id="KW-0819">tRNA processing</keyword>
<feature type="domain" description="RNase III" evidence="10">
    <location>
        <begin position="4"/>
        <end position="129"/>
    </location>
</feature>
<evidence type="ECO:0000256" key="4">
    <source>
        <dbReference type="ARBA" id="ARBA00022722"/>
    </source>
</evidence>
<dbReference type="Gene3D" id="3.30.160.20">
    <property type="match status" value="1"/>
</dbReference>
<keyword evidence="8" id="KW-0963">Cytoplasm</keyword>
<evidence type="ECO:0000313" key="11">
    <source>
        <dbReference type="EMBL" id="UWD34397.1"/>
    </source>
</evidence>
<evidence type="ECO:0000256" key="7">
    <source>
        <dbReference type="ARBA" id="ARBA00022884"/>
    </source>
</evidence>
<dbReference type="Proteomes" id="UP001058364">
    <property type="component" value="Chromosome"/>
</dbReference>
<evidence type="ECO:0000259" key="10">
    <source>
        <dbReference type="PROSITE" id="PS50142"/>
    </source>
</evidence>
<comment type="function">
    <text evidence="8">Digests double-stranded RNA. Involved in the processing of primary rRNA transcript to yield the immediate precursors to the large and small rRNAs (23S and 16S). Processes some mRNAs, and tRNAs when they are encoded in the rRNA operon. Processes pre-crRNA and tracrRNA of type II CRISPR loci if present in the organism.</text>
</comment>
<evidence type="ECO:0000256" key="3">
    <source>
        <dbReference type="ARBA" id="ARBA00022664"/>
    </source>
</evidence>
<evidence type="ECO:0000259" key="9">
    <source>
        <dbReference type="PROSITE" id="PS50137"/>
    </source>
</evidence>
<comment type="catalytic activity">
    <reaction evidence="1 8">
        <text>Endonucleolytic cleavage to 5'-phosphomonoester.</text>
        <dbReference type="EC" id="3.1.26.3"/>
    </reaction>
</comment>
<keyword evidence="5 8" id="KW-0255">Endonuclease</keyword>
<feature type="active site" evidence="8">
    <location>
        <position position="48"/>
    </location>
</feature>
<feature type="active site" evidence="8">
    <location>
        <position position="118"/>
    </location>
</feature>
<dbReference type="InterPro" id="IPR036389">
    <property type="entry name" value="RNase_III_sf"/>
</dbReference>
<comment type="similarity">
    <text evidence="2">Belongs to the ribonuclease III family.</text>
</comment>
<dbReference type="PROSITE" id="PS50142">
    <property type="entry name" value="RNASE_3_2"/>
    <property type="match status" value="1"/>
</dbReference>
<keyword evidence="8" id="KW-0479">Metal-binding</keyword>
<gene>
    <name evidence="8 11" type="primary">rnc</name>
    <name evidence="11" type="ORF">NX772_01030</name>
</gene>
<comment type="subunit">
    <text evidence="8">Homodimer.</text>
</comment>
<feature type="binding site" evidence="8">
    <location>
        <position position="44"/>
    </location>
    <ligand>
        <name>Mg(2+)</name>
        <dbReference type="ChEBI" id="CHEBI:18420"/>
    </ligand>
</feature>
<dbReference type="GO" id="GO:0004525">
    <property type="term" value="F:ribonuclease III activity"/>
    <property type="evidence" value="ECO:0007669"/>
    <property type="project" value="UniProtKB-EC"/>
</dbReference>
<accession>A0ABY5TUR6</accession>
<comment type="cofactor">
    <cofactor evidence="8">
        <name>Mg(2+)</name>
        <dbReference type="ChEBI" id="CHEBI:18420"/>
    </cofactor>
</comment>
<dbReference type="PANTHER" id="PTHR11207">
    <property type="entry name" value="RIBONUCLEASE III"/>
    <property type="match status" value="1"/>
</dbReference>
<keyword evidence="8" id="KW-0699">rRNA-binding</keyword>
<keyword evidence="3 8" id="KW-0507">mRNA processing</keyword>
<dbReference type="SMART" id="SM00358">
    <property type="entry name" value="DSRM"/>
    <property type="match status" value="1"/>
</dbReference>
<dbReference type="Pfam" id="PF14622">
    <property type="entry name" value="Ribonucleas_3_3"/>
    <property type="match status" value="1"/>
</dbReference>
<dbReference type="Gene3D" id="1.10.1520.10">
    <property type="entry name" value="Ribonuclease III domain"/>
    <property type="match status" value="1"/>
</dbReference>
<feature type="binding site" evidence="8">
    <location>
        <position position="118"/>
    </location>
    <ligand>
        <name>Mg(2+)</name>
        <dbReference type="ChEBI" id="CHEBI:18420"/>
    </ligand>
</feature>
<name>A0ABY5TUR6_9BACT</name>
<dbReference type="SMART" id="SM00535">
    <property type="entry name" value="RIBOc"/>
    <property type="match status" value="1"/>
</dbReference>
<dbReference type="InterPro" id="IPR014720">
    <property type="entry name" value="dsRBD_dom"/>
</dbReference>
<keyword evidence="4 8" id="KW-0540">Nuclease</keyword>
<proteinExistence type="inferred from homology"/>
<dbReference type="SUPFAM" id="SSF54768">
    <property type="entry name" value="dsRNA-binding domain-like"/>
    <property type="match status" value="1"/>
</dbReference>
<evidence type="ECO:0000256" key="6">
    <source>
        <dbReference type="ARBA" id="ARBA00022801"/>
    </source>
</evidence>
<comment type="subcellular location">
    <subcellularLocation>
        <location evidence="8">Cytoplasm</location>
    </subcellularLocation>
</comment>
<evidence type="ECO:0000256" key="2">
    <source>
        <dbReference type="ARBA" id="ARBA00010183"/>
    </source>
</evidence>
<organism evidence="11 12">
    <name type="scientific">Mesomycoplasma molare</name>
    <dbReference type="NCBI Taxonomy" id="171288"/>
    <lineage>
        <taxon>Bacteria</taxon>
        <taxon>Bacillati</taxon>
        <taxon>Mycoplasmatota</taxon>
        <taxon>Mycoplasmoidales</taxon>
        <taxon>Metamycoplasmataceae</taxon>
        <taxon>Mesomycoplasma</taxon>
    </lineage>
</organism>
<keyword evidence="12" id="KW-1185">Reference proteome</keyword>
<dbReference type="EMBL" id="CP103423">
    <property type="protein sequence ID" value="UWD34397.1"/>
    <property type="molecule type" value="Genomic_DNA"/>
</dbReference>
<protein>
    <recommendedName>
        <fullName evidence="8">Ribonuclease 3</fullName>
        <ecNumber evidence="8">3.1.26.3</ecNumber>
    </recommendedName>
    <alternativeName>
        <fullName evidence="8">Ribonuclease III</fullName>
        <shortName evidence="8">RNase III</shortName>
    </alternativeName>
</protein>
<dbReference type="HAMAP" id="MF_00104">
    <property type="entry name" value="RNase_III"/>
    <property type="match status" value="1"/>
</dbReference>
<feature type="domain" description="DRBM" evidence="9">
    <location>
        <begin position="155"/>
        <end position="222"/>
    </location>
</feature>
<keyword evidence="7 8" id="KW-0694">RNA-binding</keyword>
<dbReference type="SUPFAM" id="SSF69065">
    <property type="entry name" value="RNase III domain-like"/>
    <property type="match status" value="1"/>
</dbReference>
<feature type="binding site" evidence="8">
    <location>
        <position position="115"/>
    </location>
    <ligand>
        <name>Mg(2+)</name>
        <dbReference type="ChEBI" id="CHEBI:18420"/>
    </ligand>
</feature>
<evidence type="ECO:0000256" key="8">
    <source>
        <dbReference type="HAMAP-Rule" id="MF_00104"/>
    </source>
</evidence>
<dbReference type="PROSITE" id="PS50137">
    <property type="entry name" value="DS_RBD"/>
    <property type="match status" value="1"/>
</dbReference>
<keyword evidence="8" id="KW-0460">Magnesium</keyword>
<dbReference type="PANTHER" id="PTHR11207:SF0">
    <property type="entry name" value="RIBONUCLEASE 3"/>
    <property type="match status" value="1"/>
</dbReference>
<dbReference type="CDD" id="cd00593">
    <property type="entry name" value="RIBOc"/>
    <property type="match status" value="1"/>
</dbReference>
<keyword evidence="6 8" id="KW-0378">Hydrolase</keyword>
<evidence type="ECO:0000313" key="12">
    <source>
        <dbReference type="Proteomes" id="UP001058364"/>
    </source>
</evidence>
<dbReference type="InterPro" id="IPR000999">
    <property type="entry name" value="RNase_III_dom"/>
</dbReference>
<dbReference type="NCBIfam" id="TIGR02191">
    <property type="entry name" value="RNaseIII"/>
    <property type="match status" value="1"/>
</dbReference>